<evidence type="ECO:0000313" key="2">
    <source>
        <dbReference type="EMBL" id="AFC24262.1"/>
    </source>
</evidence>
<sequence length="53" mass="5574">MQQCGEAADQGRQAAGPSGQRAAERSARSLLREAPKHLGVGKAKKPAKLGEEF</sequence>
<keyword evidence="3" id="KW-1185">Reference proteome</keyword>
<dbReference type="Proteomes" id="UP000007519">
    <property type="component" value="Chromosome"/>
</dbReference>
<dbReference type="KEGG" id="sgn:SGRA_1527"/>
<reference evidence="2 3" key="1">
    <citation type="journal article" date="2012" name="Stand. Genomic Sci.">
        <title>Complete genome sequencing and analysis of Saprospira grandis str. Lewin, a predatory marine bacterium.</title>
        <authorList>
            <person name="Saw J.H."/>
            <person name="Yuryev A."/>
            <person name="Kanbe M."/>
            <person name="Hou S."/>
            <person name="Young A.G."/>
            <person name="Aizawa S."/>
            <person name="Alam M."/>
        </authorList>
    </citation>
    <scope>NUCLEOTIDE SEQUENCE [LARGE SCALE GENOMIC DNA]</scope>
    <source>
        <strain evidence="2 3">Lewin</strain>
    </source>
</reference>
<accession>H6L990</accession>
<evidence type="ECO:0000313" key="3">
    <source>
        <dbReference type="Proteomes" id="UP000007519"/>
    </source>
</evidence>
<evidence type="ECO:0000256" key="1">
    <source>
        <dbReference type="SAM" id="MobiDB-lite"/>
    </source>
</evidence>
<gene>
    <name evidence="2" type="ordered locus">SGRA_1527</name>
</gene>
<name>H6L990_SAPGL</name>
<dbReference type="AlphaFoldDB" id="H6L990"/>
<dbReference type="STRING" id="984262.SGRA_1527"/>
<dbReference type="HOGENOM" id="CLU_3066074_0_0_10"/>
<proteinExistence type="predicted"/>
<organism evidence="2 3">
    <name type="scientific">Saprospira grandis (strain Lewin)</name>
    <dbReference type="NCBI Taxonomy" id="984262"/>
    <lineage>
        <taxon>Bacteria</taxon>
        <taxon>Pseudomonadati</taxon>
        <taxon>Bacteroidota</taxon>
        <taxon>Saprospiria</taxon>
        <taxon>Saprospirales</taxon>
        <taxon>Saprospiraceae</taxon>
        <taxon>Saprospira</taxon>
    </lineage>
</organism>
<feature type="compositionally biased region" description="Basic and acidic residues" evidence="1">
    <location>
        <begin position="22"/>
        <end position="36"/>
    </location>
</feature>
<protein>
    <submittedName>
        <fullName evidence="2">Uncharacterized protein</fullName>
    </submittedName>
</protein>
<dbReference type="EMBL" id="CP002831">
    <property type="protein sequence ID" value="AFC24262.1"/>
    <property type="molecule type" value="Genomic_DNA"/>
</dbReference>
<feature type="region of interest" description="Disordered" evidence="1">
    <location>
        <begin position="1"/>
        <end position="53"/>
    </location>
</feature>